<accession>A0A2K1K2B6</accession>
<evidence type="ECO:0000259" key="10">
    <source>
        <dbReference type="PROSITE" id="PS50071"/>
    </source>
</evidence>
<evidence type="ECO:0000256" key="8">
    <source>
        <dbReference type="PROSITE-ProRule" id="PRU00108"/>
    </source>
</evidence>
<dbReference type="InterPro" id="IPR001356">
    <property type="entry name" value="HD"/>
</dbReference>
<feature type="region of interest" description="Disordered" evidence="9">
    <location>
        <begin position="46"/>
        <end position="100"/>
    </location>
</feature>
<name>A0A2K1K2B6_PHYPA</name>
<keyword evidence="13" id="KW-1185">Reference proteome</keyword>
<keyword evidence="7 8" id="KW-0539">Nucleus</keyword>
<gene>
    <name evidence="12" type="primary">LOC112286529</name>
    <name evidence="11" type="ORF">PHYPA_012390</name>
</gene>
<keyword evidence="5 8" id="KW-0371">Homeobox</keyword>
<evidence type="ECO:0000313" key="11">
    <source>
        <dbReference type="EMBL" id="PNR47917.1"/>
    </source>
</evidence>
<keyword evidence="4 8" id="KW-0238">DNA-binding</keyword>
<feature type="compositionally biased region" description="Low complexity" evidence="9">
    <location>
        <begin position="210"/>
        <end position="221"/>
    </location>
</feature>
<evidence type="ECO:0000256" key="9">
    <source>
        <dbReference type="SAM" id="MobiDB-lite"/>
    </source>
</evidence>
<reference evidence="12" key="3">
    <citation type="submission" date="2020-12" db="UniProtKB">
        <authorList>
            <consortium name="EnsemblPlants"/>
        </authorList>
    </citation>
    <scope>IDENTIFICATION</scope>
</reference>
<dbReference type="Pfam" id="PF07526">
    <property type="entry name" value="POX"/>
    <property type="match status" value="1"/>
</dbReference>
<dbReference type="GO" id="GO:0005634">
    <property type="term" value="C:nucleus"/>
    <property type="evidence" value="ECO:0000318"/>
    <property type="project" value="GO_Central"/>
</dbReference>
<keyword evidence="6" id="KW-0804">Transcription</keyword>
<dbReference type="PANTHER" id="PTHR11850">
    <property type="entry name" value="HOMEOBOX PROTEIN TRANSCRIPTION FACTORS"/>
    <property type="match status" value="1"/>
</dbReference>
<dbReference type="RefSeq" id="XP_024384245.1">
    <property type="nucleotide sequence ID" value="XM_024528477.2"/>
</dbReference>
<dbReference type="SUPFAM" id="SSF46689">
    <property type="entry name" value="Homeodomain-like"/>
    <property type="match status" value="1"/>
</dbReference>
<proteinExistence type="inferred from homology"/>
<protein>
    <recommendedName>
        <fullName evidence="10">Homeobox domain-containing protein</fullName>
    </recommendedName>
</protein>
<dbReference type="OrthoDB" id="10056939at2759"/>
<reference evidence="11 13" key="1">
    <citation type="journal article" date="2008" name="Science">
        <title>The Physcomitrella genome reveals evolutionary insights into the conquest of land by plants.</title>
        <authorList>
            <person name="Rensing S."/>
            <person name="Lang D."/>
            <person name="Zimmer A."/>
            <person name="Terry A."/>
            <person name="Salamov A."/>
            <person name="Shapiro H."/>
            <person name="Nishiyama T."/>
            <person name="Perroud P.-F."/>
            <person name="Lindquist E."/>
            <person name="Kamisugi Y."/>
            <person name="Tanahashi T."/>
            <person name="Sakakibara K."/>
            <person name="Fujita T."/>
            <person name="Oishi K."/>
            <person name="Shin-I T."/>
            <person name="Kuroki Y."/>
            <person name="Toyoda A."/>
            <person name="Suzuki Y."/>
            <person name="Hashimoto A."/>
            <person name="Yamaguchi K."/>
            <person name="Sugano A."/>
            <person name="Kohara Y."/>
            <person name="Fujiyama A."/>
            <person name="Anterola A."/>
            <person name="Aoki S."/>
            <person name="Ashton N."/>
            <person name="Barbazuk W.B."/>
            <person name="Barker E."/>
            <person name="Bennetzen J."/>
            <person name="Bezanilla M."/>
            <person name="Blankenship R."/>
            <person name="Cho S.H."/>
            <person name="Dutcher S."/>
            <person name="Estelle M."/>
            <person name="Fawcett J.A."/>
            <person name="Gundlach H."/>
            <person name="Hanada K."/>
            <person name="Heyl A."/>
            <person name="Hicks K.A."/>
            <person name="Hugh J."/>
            <person name="Lohr M."/>
            <person name="Mayer K."/>
            <person name="Melkozernov A."/>
            <person name="Murata T."/>
            <person name="Nelson D."/>
            <person name="Pils B."/>
            <person name="Prigge M."/>
            <person name="Reiss B."/>
            <person name="Renner T."/>
            <person name="Rombauts S."/>
            <person name="Rushton P."/>
            <person name="Sanderfoot A."/>
            <person name="Schween G."/>
            <person name="Shiu S.-H."/>
            <person name="Stueber K."/>
            <person name="Theodoulou F.L."/>
            <person name="Tu H."/>
            <person name="Van de Peer Y."/>
            <person name="Verrier P.J."/>
            <person name="Waters E."/>
            <person name="Wood A."/>
            <person name="Yang L."/>
            <person name="Cove D."/>
            <person name="Cuming A."/>
            <person name="Hasebe M."/>
            <person name="Lucas S."/>
            <person name="Mishler D.B."/>
            <person name="Reski R."/>
            <person name="Grigoriev I."/>
            <person name="Quatrano R.S."/>
            <person name="Boore J.L."/>
        </authorList>
    </citation>
    <scope>NUCLEOTIDE SEQUENCE [LARGE SCALE GENOMIC DNA]</scope>
    <source>
        <strain evidence="12 13">cv. Gransden 2004</strain>
    </source>
</reference>
<feature type="region of interest" description="Disordered" evidence="9">
    <location>
        <begin position="413"/>
        <end position="440"/>
    </location>
</feature>
<feature type="DNA-binding region" description="Homeobox" evidence="8">
    <location>
        <begin position="662"/>
        <end position="724"/>
    </location>
</feature>
<dbReference type="FunFam" id="1.10.10.60:FF:000117">
    <property type="entry name" value="BEL1-like homeodomain protein 9"/>
    <property type="match status" value="1"/>
</dbReference>
<dbReference type="InterPro" id="IPR009057">
    <property type="entry name" value="Homeodomain-like_sf"/>
</dbReference>
<dbReference type="GO" id="GO:0006355">
    <property type="term" value="P:regulation of DNA-templated transcription"/>
    <property type="evidence" value="ECO:0007669"/>
    <property type="project" value="InterPro"/>
</dbReference>
<evidence type="ECO:0000256" key="6">
    <source>
        <dbReference type="ARBA" id="ARBA00023163"/>
    </source>
</evidence>
<dbReference type="STRING" id="3218.A0A2K1K2B6"/>
<feature type="compositionally biased region" description="Basic and acidic residues" evidence="9">
    <location>
        <begin position="792"/>
        <end position="801"/>
    </location>
</feature>
<dbReference type="EnsemblPlants" id="Pp3c9_6780V3.1">
    <property type="protein sequence ID" value="Pp3c9_6780V3.1"/>
    <property type="gene ID" value="Pp3c9_6780"/>
</dbReference>
<feature type="compositionally biased region" description="Basic and acidic residues" evidence="9">
    <location>
        <begin position="46"/>
        <end position="60"/>
    </location>
</feature>
<dbReference type="SMART" id="SM00574">
    <property type="entry name" value="POX"/>
    <property type="match status" value="1"/>
</dbReference>
<evidence type="ECO:0000313" key="13">
    <source>
        <dbReference type="Proteomes" id="UP000006727"/>
    </source>
</evidence>
<dbReference type="Proteomes" id="UP000006727">
    <property type="component" value="Chromosome 9"/>
</dbReference>
<feature type="region of interest" description="Disordered" evidence="9">
    <location>
        <begin position="254"/>
        <end position="291"/>
    </location>
</feature>
<dbReference type="CDD" id="cd00086">
    <property type="entry name" value="homeodomain"/>
    <property type="match status" value="1"/>
</dbReference>
<dbReference type="GO" id="GO:0003677">
    <property type="term" value="F:DNA binding"/>
    <property type="evidence" value="ECO:0007669"/>
    <property type="project" value="UniProtKB-UniRule"/>
</dbReference>
<sequence length="1062" mass="115624">MDPSEPLRAYGADSDKNLQTDSYNGSLMASDSYNFLTGAGVLDVPLKEQNESTHAHKSSKEGAAQNSSGPSIETLYTNHEPSPSSGSFPGRSSPAPECNSWDNINGGGLYGNSNMQNILISGSGMMAAPTSTTTAQLLIGGLHGGSFNDGSESDQGSIYYTSSNHHDDSMAQLYYVNAAAGFSNPGFHSDGRQAGLVTTSLYPSQHGGTSAQQSSTDQSQQQFGVPFISHASLAHGSVRQRALESTGAVPILSLHEHSGSHDGNHHYNWRNGGNEHPFLPMNAESNQNHQSQFDTDLPQYAMSRASHADLSHMQRTDHLQSEISLHMDRSHGSSTTGQVLSLSLSSHQSQFNSSGGQLSESEHMNAVAAQAAAMAKTKELASRYLTGANADLSRFRTPSRDDVVGIGARFLQKHNSGGGRKHLESSNYSGPSGTAGSSNHISASKFERSAQAILNEVCSVTPLKRPPKPIRSPDQQHWSVAGGRSIGADANLTYTGRDDRSAMLAGEVDSVRDPALFVTASSLVTVSQLPLDSETVQELADAARCENRVDLELKKQKLNLMLDEVETRYRRYCEHLQLVITGFNSQAGPSTATPYTILALQAMSRHFRCLKDAIGSQLKIVKRSFGEDERTGQGETSRIRYVDQQIRQQRTLQQLGMLQQHAWRPQRGLPERAVSVLRAWLFEHFLHPYPKDVDKMSLAKQTGLTRSQVSNWFINARVRLWKPMVEEMYVEEQKEYPGDHTAALAQSERMARDQVDIESHTYEQYKGGRGHTGLLQEISAGAQSSRLPNGLKRNEDREHDTGASVSEAGGISSDTNAELYSQLIPRSHHLDIGAAGNYNQEGREAKKPRTSGSDAFNMTSSTTLMHPGMDVEASESCARTQNFSSGGELDLQRKSDVDFGTQCQVLNQINQDENGYTISQQGTTIVDQIEPSVASGTFAAYNSNIGHRYGNEDYSSRTISAALTTSTGVSLTLGLCHCDTNQLRSSLVSPILVKSTYNMDVNDQMNQLNGVEHFESRTKSVSNNCQSSATMSNGHYNQISAVQDDSDNSTQQLSPHHEFVTS</sequence>
<comment type="subcellular location">
    <subcellularLocation>
        <location evidence="1 8">Nucleus</location>
    </subcellularLocation>
</comment>
<evidence type="ECO:0000256" key="2">
    <source>
        <dbReference type="ARBA" id="ARBA00006454"/>
    </source>
</evidence>
<dbReference type="InterPro" id="IPR006563">
    <property type="entry name" value="POX_dom"/>
</dbReference>
<feature type="compositionally biased region" description="Basic and acidic residues" evidence="9">
    <location>
        <begin position="254"/>
        <end position="265"/>
    </location>
</feature>
<feature type="domain" description="Homeobox" evidence="10">
    <location>
        <begin position="660"/>
        <end position="723"/>
    </location>
</feature>
<organism evidence="11">
    <name type="scientific">Physcomitrium patens</name>
    <name type="common">Spreading-leaved earth moss</name>
    <name type="synonym">Physcomitrella patens</name>
    <dbReference type="NCBI Taxonomy" id="3218"/>
    <lineage>
        <taxon>Eukaryota</taxon>
        <taxon>Viridiplantae</taxon>
        <taxon>Streptophyta</taxon>
        <taxon>Embryophyta</taxon>
        <taxon>Bryophyta</taxon>
        <taxon>Bryophytina</taxon>
        <taxon>Bryopsida</taxon>
        <taxon>Funariidae</taxon>
        <taxon>Funariales</taxon>
        <taxon>Funariaceae</taxon>
        <taxon>Physcomitrium</taxon>
    </lineage>
</organism>
<feature type="region of interest" description="Disordered" evidence="9">
    <location>
        <begin position="1"/>
        <end position="24"/>
    </location>
</feature>
<keyword evidence="3" id="KW-0805">Transcription regulation</keyword>
<dbReference type="InterPro" id="IPR050224">
    <property type="entry name" value="TALE_homeobox"/>
</dbReference>
<evidence type="ECO:0000256" key="4">
    <source>
        <dbReference type="ARBA" id="ARBA00023125"/>
    </source>
</evidence>
<dbReference type="Pfam" id="PF05920">
    <property type="entry name" value="Homeobox_KN"/>
    <property type="match status" value="1"/>
</dbReference>
<dbReference type="PROSITE" id="PS50071">
    <property type="entry name" value="HOMEOBOX_2"/>
    <property type="match status" value="1"/>
</dbReference>
<dbReference type="GeneID" id="112286529"/>
<dbReference type="RefSeq" id="XP_024384244.1">
    <property type="nucleotide sequence ID" value="XM_024528476.2"/>
</dbReference>
<dbReference type="InterPro" id="IPR008422">
    <property type="entry name" value="KN_HD"/>
</dbReference>
<comment type="similarity">
    <text evidence="2">Belongs to the TALE/BELL homeobox family.</text>
</comment>
<dbReference type="AlphaFoldDB" id="A0A2K1K2B6"/>
<evidence type="ECO:0000313" key="12">
    <source>
        <dbReference type="EnsemblPlants" id="Pp3c9_6780V3.1"/>
    </source>
</evidence>
<reference evidence="11 13" key="2">
    <citation type="journal article" date="2018" name="Plant J.">
        <title>The Physcomitrella patens chromosome-scale assembly reveals moss genome structure and evolution.</title>
        <authorList>
            <person name="Lang D."/>
            <person name="Ullrich K.K."/>
            <person name="Murat F."/>
            <person name="Fuchs J."/>
            <person name="Jenkins J."/>
            <person name="Haas F.B."/>
            <person name="Piednoel M."/>
            <person name="Gundlach H."/>
            <person name="Van Bel M."/>
            <person name="Meyberg R."/>
            <person name="Vives C."/>
            <person name="Morata J."/>
            <person name="Symeonidi A."/>
            <person name="Hiss M."/>
            <person name="Muchero W."/>
            <person name="Kamisugi Y."/>
            <person name="Saleh O."/>
            <person name="Blanc G."/>
            <person name="Decker E.L."/>
            <person name="van Gessel N."/>
            <person name="Grimwood J."/>
            <person name="Hayes R.D."/>
            <person name="Graham S.W."/>
            <person name="Gunter L.E."/>
            <person name="McDaniel S.F."/>
            <person name="Hoernstein S.N.W."/>
            <person name="Larsson A."/>
            <person name="Li F.W."/>
            <person name="Perroud P.F."/>
            <person name="Phillips J."/>
            <person name="Ranjan P."/>
            <person name="Rokshar D.S."/>
            <person name="Rothfels C.J."/>
            <person name="Schneider L."/>
            <person name="Shu S."/>
            <person name="Stevenson D.W."/>
            <person name="Thummler F."/>
            <person name="Tillich M."/>
            <person name="Villarreal Aguilar J.C."/>
            <person name="Widiez T."/>
            <person name="Wong G.K."/>
            <person name="Wymore A."/>
            <person name="Zhang Y."/>
            <person name="Zimmer A.D."/>
            <person name="Quatrano R.S."/>
            <person name="Mayer K.F.X."/>
            <person name="Goodstein D."/>
            <person name="Casacuberta J.M."/>
            <person name="Vandepoele K."/>
            <person name="Reski R."/>
            <person name="Cuming A.C."/>
            <person name="Tuskan G.A."/>
            <person name="Maumus F."/>
            <person name="Salse J."/>
            <person name="Schmutz J."/>
            <person name="Rensing S.A."/>
        </authorList>
    </citation>
    <scope>NUCLEOTIDE SEQUENCE [LARGE SCALE GENOMIC DNA]</scope>
    <source>
        <strain evidence="12 13">cv. Gransden 2004</strain>
    </source>
</reference>
<feature type="region of interest" description="Disordered" evidence="9">
    <location>
        <begin position="462"/>
        <end position="481"/>
    </location>
</feature>
<evidence type="ECO:0000256" key="3">
    <source>
        <dbReference type="ARBA" id="ARBA00023015"/>
    </source>
</evidence>
<dbReference type="Gramene" id="Pp3c9_6780V3.1">
    <property type="protein sequence ID" value="Pp3c9_6780V3.1"/>
    <property type="gene ID" value="Pp3c9_6780"/>
</dbReference>
<evidence type="ECO:0000256" key="7">
    <source>
        <dbReference type="ARBA" id="ARBA00023242"/>
    </source>
</evidence>
<feature type="compositionally biased region" description="Polar residues" evidence="9">
    <location>
        <begin position="425"/>
        <end position="440"/>
    </location>
</feature>
<dbReference type="PaxDb" id="3218-PP1S220_67V6.1"/>
<evidence type="ECO:0000256" key="5">
    <source>
        <dbReference type="ARBA" id="ARBA00023155"/>
    </source>
</evidence>
<dbReference type="Gene3D" id="1.10.10.60">
    <property type="entry name" value="Homeodomain-like"/>
    <property type="match status" value="1"/>
</dbReference>
<feature type="compositionally biased region" description="Polar residues" evidence="9">
    <location>
        <begin position="64"/>
        <end position="80"/>
    </location>
</feature>
<feature type="region of interest" description="Disordered" evidence="9">
    <location>
        <begin position="781"/>
        <end position="811"/>
    </location>
</feature>
<feature type="region of interest" description="Disordered" evidence="9">
    <location>
        <begin position="202"/>
        <end position="221"/>
    </location>
</feature>
<feature type="compositionally biased region" description="Low complexity" evidence="9">
    <location>
        <begin position="81"/>
        <end position="96"/>
    </location>
</feature>
<dbReference type="SMART" id="SM00389">
    <property type="entry name" value="HOX"/>
    <property type="match status" value="1"/>
</dbReference>
<evidence type="ECO:0000256" key="1">
    <source>
        <dbReference type="ARBA" id="ARBA00004123"/>
    </source>
</evidence>
<dbReference type="EMBL" id="ABEU02000009">
    <property type="protein sequence ID" value="PNR47917.1"/>
    <property type="molecule type" value="Genomic_DNA"/>
</dbReference>